<comment type="caution">
    <text evidence="3">The sequence shown here is derived from an EMBL/GenBank/DDBJ whole genome shotgun (WGS) entry which is preliminary data.</text>
</comment>
<accession>A0ABP1P6M6</accession>
<feature type="domain" description="C2H2-type" evidence="2">
    <location>
        <begin position="365"/>
        <end position="388"/>
    </location>
</feature>
<feature type="domain" description="C2H2-type" evidence="2">
    <location>
        <begin position="280"/>
        <end position="308"/>
    </location>
</feature>
<dbReference type="PROSITE" id="PS50157">
    <property type="entry name" value="ZINC_FINGER_C2H2_2"/>
    <property type="match status" value="5"/>
</dbReference>
<sequence length="917" mass="104203">MKAKPKTKKPNGKLGKVKFSTKEVTPIDPDLSQLHPPVDTSVSNLYRISKVLENGSDEVKSILAHECDLVYECRICRSLFRSLVNFISHKRVYCKKKFDVTFTKISSNGYNTISGSKSDIQNIEKVFEEACGNDRILRSQVCKEEQKKDLISVVNMLQKKQVKNLQTNLDQLYLESVHSNSSAVYQTVESVVSAKNHIDLMKAQVTELKDTKDQIAVLGPNGQVLQSSQELNNITTIQTDKNEEICENELVCSICNAKFSTKKTLTVHTRTLHTSHRLCYPCPCCSSTFANTWSVYRHLFKVHRKSNEQVRKLRSQIQEKAFIKDTTVAEDLQKEDANKTFISSALRVNETKEWINHLESDIELQRCGGCGKRFERKAALSAHSQYCHRRVAACENQKDTTKVKKMNKVSPDCISNENIITDTEIERNNINIQNSSISTAIDNSNETSIRVEAVASLSKADWDKLENGELVPQSEPNENTKTDVIDGIQVNAENQNFSSANDISSSLEIVFTNINKHKTSIGSKKRKNKDSARRLTNDTECVLLLLGNIAKNMPVDMNMEHDKETKKLDHVLLMEKKVASMVNFQKLQCLPCKRKFTSVNNLRRHAAIHIGWNRYQCKLCDYKCFVKCDCVAHCNKIHNAQNNRVVIDEMITQIPDDQYKCDQNITLNITDIEQKIQEIDASKVVEVSISSEHMEPEVQVEEKSISTTETEIINTKSVTVEEDLIRVNGETRESLTSVVNGQNTLELDPDLRRMVMEVIFGSSEINSIKQTEIKKESAFPENCSSKIQNKEDFDLKDGNTSPIQDNVKPQRPIRNKIKPLNKDFIYDLKEVTFRKDSLTLKPFNKPFGKKSPVQEEDTVEKDIVQPSKRFKSIQNDELTIVCENGVTDKCDIKLDKELKTSLTSSQCHSQLVNNTLD</sequence>
<evidence type="ECO:0000313" key="3">
    <source>
        <dbReference type="EMBL" id="CAL7948919.1"/>
    </source>
</evidence>
<keyword evidence="1" id="KW-0863">Zinc-finger</keyword>
<keyword evidence="1" id="KW-0479">Metal-binding</keyword>
<dbReference type="SUPFAM" id="SSF57667">
    <property type="entry name" value="beta-beta-alpha zinc fingers"/>
    <property type="match status" value="1"/>
</dbReference>
<dbReference type="InterPro" id="IPR013087">
    <property type="entry name" value="Znf_C2H2_type"/>
</dbReference>
<dbReference type="PANTHER" id="PTHR21020:SF0">
    <property type="entry name" value="ZINC FINGER PROTEIN 800"/>
    <property type="match status" value="1"/>
</dbReference>
<dbReference type="PROSITE" id="PS00028">
    <property type="entry name" value="ZINC_FINGER_C2H2_1"/>
    <property type="match status" value="4"/>
</dbReference>
<keyword evidence="4" id="KW-1185">Reference proteome</keyword>
<feature type="domain" description="C2H2-type" evidence="2">
    <location>
        <begin position="71"/>
        <end position="98"/>
    </location>
</feature>
<name>A0ABP1P6M6_XYLVO</name>
<protein>
    <recommendedName>
        <fullName evidence="2">C2H2-type domain-containing protein</fullName>
    </recommendedName>
</protein>
<evidence type="ECO:0000256" key="1">
    <source>
        <dbReference type="PROSITE-ProRule" id="PRU00042"/>
    </source>
</evidence>
<gene>
    <name evidence="3" type="ORF">XYLVIOL_LOCUS9144</name>
</gene>
<dbReference type="InterPro" id="IPR036236">
    <property type="entry name" value="Znf_C2H2_sf"/>
</dbReference>
<feature type="domain" description="C2H2-type" evidence="2">
    <location>
        <begin position="250"/>
        <end position="278"/>
    </location>
</feature>
<proteinExistence type="predicted"/>
<feature type="domain" description="C2H2-type" evidence="2">
    <location>
        <begin position="587"/>
        <end position="614"/>
    </location>
</feature>
<reference evidence="3 4" key="1">
    <citation type="submission" date="2024-08" db="EMBL/GenBank/DDBJ databases">
        <authorList>
            <person name="Will J Nash"/>
            <person name="Angela Man"/>
            <person name="Seanna McTaggart"/>
            <person name="Kendall Baker"/>
            <person name="Tom Barker"/>
            <person name="Leah Catchpole"/>
            <person name="Alex Durrant"/>
            <person name="Karim Gharbi"/>
            <person name="Naomi Irish"/>
            <person name="Gemy Kaithakottil"/>
            <person name="Debby Ku"/>
            <person name="Aaliyah Providence"/>
            <person name="Felix Shaw"/>
            <person name="David Swarbreck"/>
            <person name="Chris Watkins"/>
            <person name="Ann M. McCartney"/>
            <person name="Giulio Formenti"/>
            <person name="Alice Mouton"/>
            <person name="Noel Vella"/>
            <person name="Bjorn M von Reumont"/>
            <person name="Adriana Vella"/>
            <person name="Wilfried Haerty"/>
        </authorList>
    </citation>
    <scope>NUCLEOTIDE SEQUENCE [LARGE SCALE GENOMIC DNA]</scope>
</reference>
<dbReference type="SMART" id="SM00355">
    <property type="entry name" value="ZnF_C2H2"/>
    <property type="match status" value="6"/>
</dbReference>
<organism evidence="3 4">
    <name type="scientific">Xylocopa violacea</name>
    <name type="common">Violet carpenter bee</name>
    <name type="synonym">Apis violacea</name>
    <dbReference type="NCBI Taxonomy" id="135666"/>
    <lineage>
        <taxon>Eukaryota</taxon>
        <taxon>Metazoa</taxon>
        <taxon>Ecdysozoa</taxon>
        <taxon>Arthropoda</taxon>
        <taxon>Hexapoda</taxon>
        <taxon>Insecta</taxon>
        <taxon>Pterygota</taxon>
        <taxon>Neoptera</taxon>
        <taxon>Endopterygota</taxon>
        <taxon>Hymenoptera</taxon>
        <taxon>Apocrita</taxon>
        <taxon>Aculeata</taxon>
        <taxon>Apoidea</taxon>
        <taxon>Anthophila</taxon>
        <taxon>Apidae</taxon>
        <taxon>Xylocopa</taxon>
        <taxon>Xylocopa</taxon>
    </lineage>
</organism>
<dbReference type="InterPro" id="IPR039149">
    <property type="entry name" value="ZNF800"/>
</dbReference>
<dbReference type="EMBL" id="CAXAJV020001299">
    <property type="protein sequence ID" value="CAL7948919.1"/>
    <property type="molecule type" value="Genomic_DNA"/>
</dbReference>
<dbReference type="Gene3D" id="3.30.160.60">
    <property type="entry name" value="Classic Zinc Finger"/>
    <property type="match status" value="2"/>
</dbReference>
<keyword evidence="1" id="KW-0862">Zinc</keyword>
<dbReference type="PANTHER" id="PTHR21020">
    <property type="entry name" value="ZINC FINGER PROTEIN 800"/>
    <property type="match status" value="1"/>
</dbReference>
<evidence type="ECO:0000259" key="2">
    <source>
        <dbReference type="PROSITE" id="PS50157"/>
    </source>
</evidence>
<evidence type="ECO:0000313" key="4">
    <source>
        <dbReference type="Proteomes" id="UP001642520"/>
    </source>
</evidence>
<dbReference type="Proteomes" id="UP001642520">
    <property type="component" value="Unassembled WGS sequence"/>
</dbReference>